<name>A0A1B7W010_APHFL</name>
<feature type="domain" description="Spore protein YkvP/CgeB glycosyl transferase-like" evidence="1">
    <location>
        <begin position="183"/>
        <end position="288"/>
    </location>
</feature>
<dbReference type="EMBL" id="LJOY01000009">
    <property type="protein sequence ID" value="OBQ26611.1"/>
    <property type="molecule type" value="Genomic_DNA"/>
</dbReference>
<dbReference type="InterPro" id="IPR055259">
    <property type="entry name" value="YkvP/CgeB_Glyco_trans-like"/>
</dbReference>
<reference evidence="2 3" key="1">
    <citation type="submission" date="2015-09" db="EMBL/GenBank/DDBJ databases">
        <title>Whole genome shotgun sequence assembly of Aphanizomenon flos-aquae UKL13.</title>
        <authorList>
            <person name="Driscoll C."/>
        </authorList>
    </citation>
    <scope>NUCLEOTIDE SEQUENCE [LARGE SCALE GENOMIC DNA]</scope>
    <source>
        <strain evidence="2">MDT13</strain>
    </source>
</reference>
<protein>
    <recommendedName>
        <fullName evidence="1">Spore protein YkvP/CgeB glycosyl transferase-like domain-containing protein</fullName>
    </recommendedName>
</protein>
<comment type="caution">
    <text evidence="2">The sequence shown here is derived from an EMBL/GenBank/DDBJ whole genome shotgun (WGS) entry which is preliminary data.</text>
</comment>
<gene>
    <name evidence="2" type="ORF">AN481_04225</name>
</gene>
<evidence type="ECO:0000313" key="3">
    <source>
        <dbReference type="Proteomes" id="UP000092382"/>
    </source>
</evidence>
<accession>A0A1B7W010</accession>
<evidence type="ECO:0000313" key="2">
    <source>
        <dbReference type="EMBL" id="OBQ26611.1"/>
    </source>
</evidence>
<dbReference type="AlphaFoldDB" id="A0A1B7W010"/>
<organism evidence="2 3">
    <name type="scientific">Aphanizomenon flos-aquae LD13</name>
    <dbReference type="NCBI Taxonomy" id="1710894"/>
    <lineage>
        <taxon>Bacteria</taxon>
        <taxon>Bacillati</taxon>
        <taxon>Cyanobacteriota</taxon>
        <taxon>Cyanophyceae</taxon>
        <taxon>Nostocales</taxon>
        <taxon>Aphanizomenonaceae</taxon>
        <taxon>Aphanizomenon</taxon>
    </lineage>
</organism>
<dbReference type="STRING" id="1803587.GCA_001593825_00760"/>
<proteinExistence type="predicted"/>
<dbReference type="Proteomes" id="UP000092382">
    <property type="component" value="Unassembled WGS sequence"/>
</dbReference>
<dbReference type="PATRIC" id="fig|1710894.3.peg.1413"/>
<evidence type="ECO:0000259" key="1">
    <source>
        <dbReference type="Pfam" id="PF13524"/>
    </source>
</evidence>
<dbReference type="Pfam" id="PF13524">
    <property type="entry name" value="Glyco_trans_1_2"/>
    <property type="match status" value="1"/>
</dbReference>
<sequence length="338" mass="40146">MKIAFIGQPEYFRFCYEKELDLLGEVREFNLNFSMGLNNFIPLQEFNADINVFFRGEFVPNEILTTLKGIKVNLSSEIFPKYIDQKLIVSLDSLSRYEHFVKAIKDKPFDYVFHYDQTSIKFMQEDNLFLSGEFCFPVATESYKPQDISEKWDFFFIGRSTEHRESFFGSLKHHYNFLHICHGIWGEPLVNYMNQSKILLNIHAESEISWEPRVQMLMATGKMVISEKLSYNNYFTPGQDYVEISSPEELYQKAKYYLENDHERFKIAENGRKKVLNYLSSKEVFTQFFEDLKNHKYQKVSFTQLNKNLAQSRISRLKTQEKLNKITVKVKRLLNLKK</sequence>
<dbReference type="Gene3D" id="3.40.50.2000">
    <property type="entry name" value="Glycogen Phosphorylase B"/>
    <property type="match status" value="1"/>
</dbReference>